<evidence type="ECO:0000313" key="1">
    <source>
        <dbReference type="EMBL" id="STD05534.1"/>
    </source>
</evidence>
<comment type="caution">
    <text evidence="1">The sequence shown here is derived from an EMBL/GenBank/DDBJ whole genome shotgun (WGS) entry which is preliminary data.</text>
</comment>
<dbReference type="EMBL" id="UFYA01000001">
    <property type="protein sequence ID" value="STD05534.1"/>
    <property type="molecule type" value="Genomic_DNA"/>
</dbReference>
<evidence type="ECO:0000313" key="2">
    <source>
        <dbReference type="Proteomes" id="UP000254118"/>
    </source>
</evidence>
<dbReference type="AlphaFoldDB" id="A0AA46GZQ9"/>
<name>A0AA46GZQ9_9MICO</name>
<protein>
    <submittedName>
        <fullName evidence="1">Protein of uncharacterized function (DUF2938)</fullName>
    </submittedName>
</protein>
<gene>
    <name evidence="1" type="ORF">NCTC7915_00433</name>
</gene>
<sequence length="60" mass="6416">MEFKHLGRGAFAHESIMTAKPVEREHEIGLVAHYVIGSGLPSPSLPCGRAGSTSSPWCQP</sequence>
<accession>A0AA46GZQ9</accession>
<reference evidence="1 2" key="1">
    <citation type="submission" date="2018-06" db="EMBL/GenBank/DDBJ databases">
        <authorList>
            <consortium name="Pathogen Informatics"/>
            <person name="Doyle S."/>
        </authorList>
    </citation>
    <scope>NUCLEOTIDE SEQUENCE [LARGE SCALE GENOMIC DNA]</scope>
    <source>
        <strain evidence="1 2">NCTC7915</strain>
    </source>
</reference>
<dbReference type="RefSeq" id="WP_115029531.1">
    <property type="nucleotide sequence ID" value="NZ_UFYA01000001.1"/>
</dbReference>
<proteinExistence type="predicted"/>
<organism evidence="1 2">
    <name type="scientific">Dermatophilus congolensis</name>
    <dbReference type="NCBI Taxonomy" id="1863"/>
    <lineage>
        <taxon>Bacteria</taxon>
        <taxon>Bacillati</taxon>
        <taxon>Actinomycetota</taxon>
        <taxon>Actinomycetes</taxon>
        <taxon>Micrococcales</taxon>
        <taxon>Dermatophilaceae</taxon>
        <taxon>Dermatophilus</taxon>
    </lineage>
</organism>
<dbReference type="Proteomes" id="UP000254118">
    <property type="component" value="Unassembled WGS sequence"/>
</dbReference>